<evidence type="ECO:0000313" key="12">
    <source>
        <dbReference type="EMBL" id="VVM12529.1"/>
    </source>
</evidence>
<keyword evidence="2 6" id="KW-0145">Chemotaxis</keyword>
<dbReference type="CDD" id="cd17541">
    <property type="entry name" value="REC_CheB-like"/>
    <property type="match status" value="1"/>
</dbReference>
<feature type="region of interest" description="Disordered" evidence="9">
    <location>
        <begin position="133"/>
        <end position="172"/>
    </location>
</feature>
<evidence type="ECO:0000259" key="11">
    <source>
        <dbReference type="PROSITE" id="PS50122"/>
    </source>
</evidence>
<dbReference type="InterPro" id="IPR008248">
    <property type="entry name" value="CheB-like"/>
</dbReference>
<dbReference type="GO" id="GO:0008984">
    <property type="term" value="F:protein-glutamate methylesterase activity"/>
    <property type="evidence" value="ECO:0007669"/>
    <property type="project" value="UniProtKB-UniRule"/>
</dbReference>
<dbReference type="SMART" id="SM00448">
    <property type="entry name" value="REC"/>
    <property type="match status" value="1"/>
</dbReference>
<feature type="active site" evidence="6 7">
    <location>
        <position position="322"/>
    </location>
</feature>
<dbReference type="InterPro" id="IPR000673">
    <property type="entry name" value="Sig_transdc_resp-reg_Me-estase"/>
</dbReference>
<evidence type="ECO:0000256" key="4">
    <source>
        <dbReference type="ARBA" id="ARBA00022801"/>
    </source>
</evidence>
<reference evidence="12" key="1">
    <citation type="submission" date="2019-09" db="EMBL/GenBank/DDBJ databases">
        <authorList>
            <person name="Chandra G."/>
            <person name="Truman W A."/>
        </authorList>
    </citation>
    <scope>NUCLEOTIDE SEQUENCE</scope>
    <source>
        <strain evidence="12">PS683</strain>
    </source>
</reference>
<dbReference type="GO" id="GO:0005737">
    <property type="term" value="C:cytoplasm"/>
    <property type="evidence" value="ECO:0007669"/>
    <property type="project" value="UniProtKB-SubCell"/>
</dbReference>
<dbReference type="Gene3D" id="3.40.50.2300">
    <property type="match status" value="1"/>
</dbReference>
<feature type="domain" description="CheB-type methylesterase" evidence="11">
    <location>
        <begin position="187"/>
        <end position="375"/>
    </location>
</feature>
<evidence type="ECO:0000256" key="5">
    <source>
        <dbReference type="ARBA" id="ARBA00048267"/>
    </source>
</evidence>
<evidence type="ECO:0000256" key="9">
    <source>
        <dbReference type="SAM" id="MobiDB-lite"/>
    </source>
</evidence>
<dbReference type="AlphaFoldDB" id="A0A5E6Q7C6"/>
<comment type="subcellular location">
    <subcellularLocation>
        <location evidence="6">Cytoplasm</location>
    </subcellularLocation>
</comment>
<dbReference type="InterPro" id="IPR035909">
    <property type="entry name" value="CheB_C"/>
</dbReference>
<proteinExistence type="inferred from homology"/>
<feature type="modified residue" description="4-aspartylphosphate" evidence="6 8">
    <location>
        <position position="55"/>
    </location>
</feature>
<evidence type="ECO:0000256" key="6">
    <source>
        <dbReference type="HAMAP-Rule" id="MF_00099"/>
    </source>
</evidence>
<dbReference type="GO" id="GO:0050568">
    <property type="term" value="F:protein-glutamine glutaminase activity"/>
    <property type="evidence" value="ECO:0007669"/>
    <property type="project" value="UniProtKB-UniRule"/>
</dbReference>
<dbReference type="PIRSF" id="PIRSF000876">
    <property type="entry name" value="RR_chemtxs_CheB"/>
    <property type="match status" value="1"/>
</dbReference>
<protein>
    <recommendedName>
        <fullName evidence="6">Protein-glutamate methylesterase/protein-glutamine glutaminase</fullName>
        <ecNumber evidence="6">3.1.1.61</ecNumber>
        <ecNumber evidence="6">3.5.1.44</ecNumber>
    </recommendedName>
</protein>
<comment type="catalytic activity">
    <reaction evidence="6">
        <text>L-glutaminyl-[protein] + H2O = L-glutamyl-[protein] + NH4(+)</text>
        <dbReference type="Rhea" id="RHEA:16441"/>
        <dbReference type="Rhea" id="RHEA-COMP:10207"/>
        <dbReference type="Rhea" id="RHEA-COMP:10208"/>
        <dbReference type="ChEBI" id="CHEBI:15377"/>
        <dbReference type="ChEBI" id="CHEBI:28938"/>
        <dbReference type="ChEBI" id="CHEBI:29973"/>
        <dbReference type="ChEBI" id="CHEBI:30011"/>
        <dbReference type="EC" id="3.5.1.44"/>
    </reaction>
</comment>
<comment type="catalytic activity">
    <reaction evidence="5 6">
        <text>[protein]-L-glutamate 5-O-methyl ester + H2O = L-glutamyl-[protein] + methanol + H(+)</text>
        <dbReference type="Rhea" id="RHEA:23236"/>
        <dbReference type="Rhea" id="RHEA-COMP:10208"/>
        <dbReference type="Rhea" id="RHEA-COMP:10311"/>
        <dbReference type="ChEBI" id="CHEBI:15377"/>
        <dbReference type="ChEBI" id="CHEBI:15378"/>
        <dbReference type="ChEBI" id="CHEBI:17790"/>
        <dbReference type="ChEBI" id="CHEBI:29973"/>
        <dbReference type="ChEBI" id="CHEBI:82795"/>
        <dbReference type="EC" id="3.1.1.61"/>
    </reaction>
</comment>
<dbReference type="NCBIfam" id="NF009206">
    <property type="entry name" value="PRK12555.1"/>
    <property type="match status" value="1"/>
</dbReference>
<evidence type="ECO:0000256" key="2">
    <source>
        <dbReference type="ARBA" id="ARBA00022500"/>
    </source>
</evidence>
<accession>A0A5E6Q7C6</accession>
<dbReference type="SUPFAM" id="SSF52172">
    <property type="entry name" value="CheY-like"/>
    <property type="match status" value="1"/>
</dbReference>
<dbReference type="PROSITE" id="PS50110">
    <property type="entry name" value="RESPONSE_REGULATORY"/>
    <property type="match status" value="1"/>
</dbReference>
<keyword evidence="3 6" id="KW-0597">Phosphoprotein</keyword>
<evidence type="ECO:0000259" key="10">
    <source>
        <dbReference type="PROSITE" id="PS50110"/>
    </source>
</evidence>
<name>A0A5E6Q7C6_PSEFL</name>
<dbReference type="FunFam" id="3.40.50.2300:FF:000077">
    <property type="entry name" value="Chemotaxis response regulator"/>
    <property type="match status" value="1"/>
</dbReference>
<dbReference type="EC" id="3.1.1.61" evidence="6"/>
<feature type="active site" evidence="6 7">
    <location>
        <position position="229"/>
    </location>
</feature>
<comment type="domain">
    <text evidence="6">Contains a C-terminal catalytic domain, and an N-terminal region which modulates catalytic activity.</text>
</comment>
<dbReference type="InterPro" id="IPR001789">
    <property type="entry name" value="Sig_transdc_resp-reg_receiver"/>
</dbReference>
<sequence length="378" mass="40022">MAVKVLVVDDSGFFRRRVSEILSADPTIQVVGTATNGKEAIDQAIALKPDVITMDYEMPMMDGITAVRHIMQRCPTPVLMFSSLTHEGARVTLDALDAGAVDFLPKNFEDISRNPEKVKQMLCEKVHSISRSNRRSLFSTPAPSQAPAPAPAAAPTTSFGRPAPAPVARPVSPAPVRAAAPAAAHSPAPKRKAYKLVAIGTSTGGPVALQRVLTQLPANFPAPIVLIQHMPAAFTKAFAERLDKLCRISVKEAEDGDILRPGLALLAPGGKQMMVDGRGAIKILPGDERLNYKPCVDITFGSAAKSYGDKVLAVVLTGMGADGREGARLLKQGGSAIWAQDEASCVIYGMPMAIVKADLADAVYSLDDIGKHLVEACL</sequence>
<dbReference type="HAMAP" id="MF_00099">
    <property type="entry name" value="CheB_chemtxs"/>
    <property type="match status" value="1"/>
</dbReference>
<dbReference type="EC" id="3.5.1.44" evidence="6"/>
<dbReference type="Pfam" id="PF00072">
    <property type="entry name" value="Response_reg"/>
    <property type="match status" value="1"/>
</dbReference>
<dbReference type="FunFam" id="3.40.50.180:FF:000001">
    <property type="entry name" value="Protein-glutamate methylesterase/protein-glutamine glutaminase"/>
    <property type="match status" value="1"/>
</dbReference>
<dbReference type="PROSITE" id="PS50122">
    <property type="entry name" value="CHEB"/>
    <property type="match status" value="1"/>
</dbReference>
<evidence type="ECO:0000256" key="8">
    <source>
        <dbReference type="PROSITE-ProRule" id="PRU00169"/>
    </source>
</evidence>
<comment type="similarity">
    <text evidence="6">Belongs to the CheB family.</text>
</comment>
<feature type="active site" evidence="6 7">
    <location>
        <position position="202"/>
    </location>
</feature>
<feature type="domain" description="Response regulatory" evidence="10">
    <location>
        <begin position="4"/>
        <end position="121"/>
    </location>
</feature>
<dbReference type="SUPFAM" id="SSF52738">
    <property type="entry name" value="Methylesterase CheB, C-terminal domain"/>
    <property type="match status" value="1"/>
</dbReference>
<dbReference type="PANTHER" id="PTHR42872">
    <property type="entry name" value="PROTEIN-GLUTAMATE METHYLESTERASE/PROTEIN-GLUTAMINE GLUTAMINASE"/>
    <property type="match status" value="1"/>
</dbReference>
<dbReference type="Pfam" id="PF01339">
    <property type="entry name" value="CheB_methylest"/>
    <property type="match status" value="1"/>
</dbReference>
<comment type="PTM">
    <text evidence="6">Phosphorylated by CheA. Phosphorylation of the N-terminal regulatory domain activates the methylesterase activity.</text>
</comment>
<keyword evidence="1 6" id="KW-0963">Cytoplasm</keyword>
<evidence type="ECO:0000256" key="1">
    <source>
        <dbReference type="ARBA" id="ARBA00022490"/>
    </source>
</evidence>
<dbReference type="GO" id="GO:0006935">
    <property type="term" value="P:chemotaxis"/>
    <property type="evidence" value="ECO:0007669"/>
    <property type="project" value="UniProtKB-UniRule"/>
</dbReference>
<dbReference type="EMBL" id="LR700640">
    <property type="protein sequence ID" value="VVM12529.1"/>
    <property type="molecule type" value="Genomic_DNA"/>
</dbReference>
<dbReference type="GO" id="GO:0000156">
    <property type="term" value="F:phosphorelay response regulator activity"/>
    <property type="evidence" value="ECO:0007669"/>
    <property type="project" value="InterPro"/>
</dbReference>
<dbReference type="InterPro" id="IPR011006">
    <property type="entry name" value="CheY-like_superfamily"/>
</dbReference>
<dbReference type="NCBIfam" id="NF001965">
    <property type="entry name" value="PRK00742.1"/>
    <property type="match status" value="1"/>
</dbReference>
<keyword evidence="4 6" id="KW-0378">Hydrolase</keyword>
<dbReference type="CDD" id="cd16432">
    <property type="entry name" value="CheB_Rec"/>
    <property type="match status" value="1"/>
</dbReference>
<evidence type="ECO:0000256" key="7">
    <source>
        <dbReference type="PROSITE-ProRule" id="PRU00050"/>
    </source>
</evidence>
<evidence type="ECO:0000256" key="3">
    <source>
        <dbReference type="ARBA" id="ARBA00022553"/>
    </source>
</evidence>
<dbReference type="Gene3D" id="3.40.50.180">
    <property type="entry name" value="Methylesterase CheB, C-terminal domain"/>
    <property type="match status" value="1"/>
</dbReference>
<organism evidence="12">
    <name type="scientific">Pseudomonas fluorescens</name>
    <dbReference type="NCBI Taxonomy" id="294"/>
    <lineage>
        <taxon>Bacteria</taxon>
        <taxon>Pseudomonadati</taxon>
        <taxon>Pseudomonadota</taxon>
        <taxon>Gammaproteobacteria</taxon>
        <taxon>Pseudomonadales</taxon>
        <taxon>Pseudomonadaceae</taxon>
        <taxon>Pseudomonas</taxon>
    </lineage>
</organism>
<comment type="function">
    <text evidence="6">Involved in chemotaxis. Part of a chemotaxis signal transduction system that modulates chemotaxis in response to various stimuli. Catalyzes the demethylation of specific methylglutamate residues introduced into the chemoreceptors (methyl-accepting chemotaxis proteins or MCP) by CheR. Also mediates the irreversible deamidation of specific glutamine residues to glutamic acid.</text>
</comment>
<feature type="compositionally biased region" description="Low complexity" evidence="9">
    <location>
        <begin position="153"/>
        <end position="172"/>
    </location>
</feature>
<gene>
    <name evidence="12" type="primary">cheB1</name>
    <name evidence="6" type="synonym">cheB</name>
    <name evidence="12" type="ORF">PS683_00805</name>
</gene>
<dbReference type="PANTHER" id="PTHR42872:SF3">
    <property type="entry name" value="PROTEIN-GLUTAMATE METHYLESTERASE_PROTEIN-GLUTAMINE GLUTAMINASE 1"/>
    <property type="match status" value="1"/>
</dbReference>